<dbReference type="PANTHER" id="PTHR34861">
    <property type="match status" value="1"/>
</dbReference>
<sequence>MTQDAETATEAEPKHTLAKVREMCTQYRNWGRWGADDEIGTFNLVTPEKVAAAAQLVRRGVVFSLSLPLDAEGPMTGALGRTNPVHLMLQDGGDIASGAQSAMAPLGYTDDAVYLVLQCATQWDALAHVFMDEKMYNGHGLALVNSSGAEKNSITRMKDKTVTRGVLLDIPRYKGKPWLDVSEPISDEDLEGCARRQGVEIGAGDIVLVRTGRLSFVRERGSWGDEYAGGAAPGLGVSAANFFCPRDVAAVATDTWGFEVQPNETLPEMWQPLHAIMLANSGITIGEMFDLEALAEDCASDGVYEFMFVAPPLNITKAVGSPINPQAIK</sequence>
<dbReference type="PATRIC" id="fig|37919.13.peg.4584"/>
<reference evidence="1 2" key="1">
    <citation type="submission" date="2014-07" db="EMBL/GenBank/DDBJ databases">
        <authorList>
            <person name="Zhang J.E."/>
            <person name="Yang H."/>
            <person name="Guo J."/>
            <person name="Deng Z."/>
            <person name="Luo H."/>
            <person name="Luo M."/>
            <person name="Zhao B."/>
        </authorList>
    </citation>
    <scope>NUCLEOTIDE SEQUENCE [LARGE SCALE GENOMIC DNA]</scope>
    <source>
        <strain evidence="1 2">1CP</strain>
    </source>
</reference>
<dbReference type="GO" id="GO:0004061">
    <property type="term" value="F:arylformamidase activity"/>
    <property type="evidence" value="ECO:0007669"/>
    <property type="project" value="InterPro"/>
</dbReference>
<dbReference type="GO" id="GO:0019441">
    <property type="term" value="P:L-tryptophan catabolic process to kynurenine"/>
    <property type="evidence" value="ECO:0007669"/>
    <property type="project" value="InterPro"/>
</dbReference>
<dbReference type="AlphaFoldDB" id="A0A1B1K8R1"/>
<dbReference type="PANTHER" id="PTHR34861:SF10">
    <property type="entry name" value="CYCLASE"/>
    <property type="match status" value="1"/>
</dbReference>
<dbReference type="EMBL" id="CP009111">
    <property type="protein sequence ID" value="ANS29015.1"/>
    <property type="molecule type" value="Genomic_DNA"/>
</dbReference>
<dbReference type="Proteomes" id="UP000186108">
    <property type="component" value="Chromosome"/>
</dbReference>
<dbReference type="InterPro" id="IPR037175">
    <property type="entry name" value="KFase_sf"/>
</dbReference>
<evidence type="ECO:0000313" key="2">
    <source>
        <dbReference type="Proteomes" id="UP000186108"/>
    </source>
</evidence>
<dbReference type="Gene3D" id="3.50.30.50">
    <property type="entry name" value="Putative cyclase"/>
    <property type="match status" value="1"/>
</dbReference>
<dbReference type="SUPFAM" id="SSF102198">
    <property type="entry name" value="Putative cyclase"/>
    <property type="match status" value="1"/>
</dbReference>
<evidence type="ECO:0000313" key="1">
    <source>
        <dbReference type="EMBL" id="ANS29015.1"/>
    </source>
</evidence>
<dbReference type="InterPro" id="IPR007325">
    <property type="entry name" value="KFase/CYL"/>
</dbReference>
<protein>
    <submittedName>
        <fullName evidence="1">Cyclase</fullName>
    </submittedName>
</protein>
<proteinExistence type="predicted"/>
<dbReference type="RefSeq" id="WP_065491550.1">
    <property type="nucleotide sequence ID" value="NZ_CP009111.1"/>
</dbReference>
<name>A0A1B1K8R1_RHOOP</name>
<accession>A0A1B1K8R1</accession>
<dbReference type="Pfam" id="PF04199">
    <property type="entry name" value="Cyclase"/>
    <property type="match status" value="1"/>
</dbReference>
<gene>
    <name evidence="1" type="ORF">R1CP_21695</name>
</gene>
<organism evidence="1 2">
    <name type="scientific">Rhodococcus opacus</name>
    <name type="common">Nocardia opaca</name>
    <dbReference type="NCBI Taxonomy" id="37919"/>
    <lineage>
        <taxon>Bacteria</taxon>
        <taxon>Bacillati</taxon>
        <taxon>Actinomycetota</taxon>
        <taxon>Actinomycetes</taxon>
        <taxon>Mycobacteriales</taxon>
        <taxon>Nocardiaceae</taxon>
        <taxon>Rhodococcus</taxon>
    </lineage>
</organism>